<proteinExistence type="inferred from homology"/>
<dbReference type="Gene3D" id="6.10.250.2080">
    <property type="match status" value="1"/>
</dbReference>
<evidence type="ECO:0000313" key="10">
    <source>
        <dbReference type="EMBL" id="EAA7255348.1"/>
    </source>
</evidence>
<dbReference type="EMBL" id="AAACIV010000027">
    <property type="protein sequence ID" value="EAA7255348.1"/>
    <property type="molecule type" value="Genomic_DNA"/>
</dbReference>
<dbReference type="Pfam" id="PF01312">
    <property type="entry name" value="Bac_export_2"/>
    <property type="match status" value="1"/>
</dbReference>
<evidence type="ECO:0000256" key="7">
    <source>
        <dbReference type="ARBA" id="ARBA00023136"/>
    </source>
</evidence>
<dbReference type="PANTHER" id="PTHR30531">
    <property type="entry name" value="FLAGELLAR BIOSYNTHETIC PROTEIN FLHB"/>
    <property type="match status" value="1"/>
</dbReference>
<evidence type="ECO:0000256" key="3">
    <source>
        <dbReference type="ARBA" id="ARBA00022475"/>
    </source>
</evidence>
<dbReference type="SUPFAM" id="SSF160544">
    <property type="entry name" value="EscU C-terminal domain-like"/>
    <property type="match status" value="1"/>
</dbReference>
<dbReference type="InterPro" id="IPR029025">
    <property type="entry name" value="T3SS_substrate_exporter_C"/>
</dbReference>
<dbReference type="PANTHER" id="PTHR30531:SF14">
    <property type="entry name" value="SURFACE PRESENTATION OF ANTIGENS PROTEIN SPAS"/>
    <property type="match status" value="1"/>
</dbReference>
<gene>
    <name evidence="10" type="ORF">DSF98_22220</name>
</gene>
<organism evidence="10">
    <name type="scientific">Salmonella enterica I</name>
    <dbReference type="NCBI Taxonomy" id="59201"/>
    <lineage>
        <taxon>Bacteria</taxon>
        <taxon>Pseudomonadati</taxon>
        <taxon>Pseudomonadota</taxon>
        <taxon>Gammaproteobacteria</taxon>
        <taxon>Enterobacterales</taxon>
        <taxon>Enterobacteriaceae</taxon>
        <taxon>Salmonella</taxon>
    </lineage>
</organism>
<keyword evidence="7 9" id="KW-0472">Membrane</keyword>
<protein>
    <submittedName>
        <fullName evidence="10">EscU/YscU/HrcU family type III secretion system export apparatus switch protein</fullName>
    </submittedName>
</protein>
<feature type="transmembrane region" description="Helical" evidence="9">
    <location>
        <begin position="85"/>
        <end position="106"/>
    </location>
</feature>
<feature type="region of interest" description="Disordered" evidence="8">
    <location>
        <begin position="1"/>
        <end position="20"/>
    </location>
</feature>
<dbReference type="Gene3D" id="3.40.1690.10">
    <property type="entry name" value="secretion proteins EscU"/>
    <property type="match status" value="1"/>
</dbReference>
<evidence type="ECO:0000256" key="5">
    <source>
        <dbReference type="ARBA" id="ARBA00022989"/>
    </source>
</evidence>
<dbReference type="AlphaFoldDB" id="A0A3V2NZQ9"/>
<evidence type="ECO:0000256" key="4">
    <source>
        <dbReference type="ARBA" id="ARBA00022692"/>
    </source>
</evidence>
<name>A0A3V2NZQ9_SALET</name>
<comment type="subcellular location">
    <subcellularLocation>
        <location evidence="1">Cell membrane</location>
        <topology evidence="1">Multi-pass membrane protein</topology>
    </subcellularLocation>
</comment>
<comment type="similarity">
    <text evidence="2">Belongs to the type III secretion exporter family.</text>
</comment>
<reference evidence="10" key="1">
    <citation type="submission" date="2018-07" db="EMBL/GenBank/DDBJ databases">
        <authorList>
            <person name="Ashton P.M."/>
            <person name="Dallman T."/>
            <person name="Nair S."/>
            <person name="De Pinna E."/>
            <person name="Peters T."/>
            <person name="Grant K."/>
        </authorList>
    </citation>
    <scope>NUCLEOTIDE SEQUENCE [LARGE SCALE GENOMIC DNA]</scope>
    <source>
        <strain evidence="10">440016</strain>
    </source>
</reference>
<dbReference type="PRINTS" id="PR00950">
    <property type="entry name" value="TYPE3IMSPROT"/>
</dbReference>
<dbReference type="Proteomes" id="UP000839682">
    <property type="component" value="Unassembled WGS sequence"/>
</dbReference>
<dbReference type="GO" id="GO:0005886">
    <property type="term" value="C:plasma membrane"/>
    <property type="evidence" value="ECO:0007669"/>
    <property type="project" value="UniProtKB-SubCell"/>
</dbReference>
<evidence type="ECO:0000256" key="1">
    <source>
        <dbReference type="ARBA" id="ARBA00004651"/>
    </source>
</evidence>
<dbReference type="InterPro" id="IPR006307">
    <property type="entry name" value="BsaZ-like"/>
</dbReference>
<keyword evidence="5 9" id="KW-1133">Transmembrane helix</keyword>
<evidence type="ECO:0000256" key="6">
    <source>
        <dbReference type="ARBA" id="ARBA00023026"/>
    </source>
</evidence>
<keyword evidence="4 9" id="KW-0812">Transmembrane</keyword>
<dbReference type="InterPro" id="IPR006135">
    <property type="entry name" value="T3SS_substrate_exporter"/>
</dbReference>
<dbReference type="NCBIfam" id="TIGR01404">
    <property type="entry name" value="FlhB_rel_III"/>
    <property type="match status" value="1"/>
</dbReference>
<evidence type="ECO:0000256" key="2">
    <source>
        <dbReference type="ARBA" id="ARBA00010690"/>
    </source>
</evidence>
<keyword evidence="6" id="KW-0843">Virulence</keyword>
<keyword evidence="3" id="KW-1003">Cell membrane</keyword>
<comment type="caution">
    <text evidence="10">The sequence shown here is derived from an EMBL/GenBank/DDBJ whole genome shotgun (WGS) entry which is preliminary data.</text>
</comment>
<feature type="compositionally biased region" description="Basic and acidic residues" evidence="8">
    <location>
        <begin position="1"/>
        <end position="19"/>
    </location>
</feature>
<accession>A0A3V2NZQ9</accession>
<feature type="transmembrane region" description="Helical" evidence="9">
    <location>
        <begin position="174"/>
        <end position="204"/>
    </location>
</feature>
<feature type="transmembrane region" description="Helical" evidence="9">
    <location>
        <begin position="29"/>
        <end position="48"/>
    </location>
</feature>
<dbReference type="NCBIfam" id="NF006017">
    <property type="entry name" value="PRK08156.1"/>
    <property type="match status" value="1"/>
</dbReference>
<evidence type="ECO:0000256" key="8">
    <source>
        <dbReference type="SAM" id="MobiDB-lite"/>
    </source>
</evidence>
<evidence type="ECO:0000256" key="9">
    <source>
        <dbReference type="SAM" id="Phobius"/>
    </source>
</evidence>
<sequence>MSGNKTEKPTRKRREEAARKGQSFRSRDFIVACLTLGGTAYLASFASLKALMEVFGQAVSFHFQISIADYTEQVIRSGMKTVLPFLALCLFCSALPSVLQTGFVLATKALQPRLSALDPAKGIKKIFSLRTVKEAVKSLLYLGSFVVSGMLFWHENKRLIFSQVNGSLFAVTGVWRHLLFSLVALCLGCSVIILLLDALAEYFLVMKDMKMDKEEVKREMKETEGNPEVKSRRREIHMDILSEQIKSDIDNSRLIIANPTHIAVGIYFKPEIAPYPLISVREANQRALAVRQYAEKAGIPVVVDIRLARRIFKTHRRYDVVSLESVDEILRLLVWLEQVENAGMATGMNNQEAPQLPDTGEK</sequence>
<feature type="transmembrane region" description="Helical" evidence="9">
    <location>
        <begin position="135"/>
        <end position="154"/>
    </location>
</feature>
<dbReference type="GO" id="GO:0009306">
    <property type="term" value="P:protein secretion"/>
    <property type="evidence" value="ECO:0007669"/>
    <property type="project" value="InterPro"/>
</dbReference>